<dbReference type="RefSeq" id="XP_008877012.1">
    <property type="nucleotide sequence ID" value="XM_008878790.1"/>
</dbReference>
<proteinExistence type="predicted"/>
<feature type="compositionally biased region" description="Low complexity" evidence="3">
    <location>
        <begin position="494"/>
        <end position="509"/>
    </location>
</feature>
<accession>A0A024TJB7</accession>
<dbReference type="PANTHER" id="PTHR45973:SF35">
    <property type="entry name" value="LEUCINE-RICH REPEAT-CONTAINING PROTEIN 43"/>
    <property type="match status" value="1"/>
</dbReference>
<evidence type="ECO:0000256" key="3">
    <source>
        <dbReference type="SAM" id="MobiDB-lite"/>
    </source>
</evidence>
<dbReference type="STRING" id="157072.A0A024TJB7"/>
<feature type="region of interest" description="Disordered" evidence="3">
    <location>
        <begin position="494"/>
        <end position="515"/>
    </location>
</feature>
<organism evidence="4">
    <name type="scientific">Aphanomyces invadans</name>
    <dbReference type="NCBI Taxonomy" id="157072"/>
    <lineage>
        <taxon>Eukaryota</taxon>
        <taxon>Sar</taxon>
        <taxon>Stramenopiles</taxon>
        <taxon>Oomycota</taxon>
        <taxon>Saprolegniomycetes</taxon>
        <taxon>Saprolegniales</taxon>
        <taxon>Verrucalvaceae</taxon>
        <taxon>Aphanomyces</taxon>
    </lineage>
</organism>
<keyword evidence="2" id="KW-0677">Repeat</keyword>
<protein>
    <submittedName>
        <fullName evidence="4">Uncharacterized protein</fullName>
    </submittedName>
</protein>
<dbReference type="SUPFAM" id="SSF52075">
    <property type="entry name" value="Outer arm dynein light chain 1"/>
    <property type="match status" value="1"/>
</dbReference>
<dbReference type="PROSITE" id="PS51450">
    <property type="entry name" value="LRR"/>
    <property type="match status" value="1"/>
</dbReference>
<dbReference type="OrthoDB" id="433501at2759"/>
<feature type="compositionally biased region" description="Polar residues" evidence="3">
    <location>
        <begin position="172"/>
        <end position="181"/>
    </location>
</feature>
<evidence type="ECO:0000256" key="2">
    <source>
        <dbReference type="ARBA" id="ARBA00022737"/>
    </source>
</evidence>
<feature type="region of interest" description="Disordered" evidence="3">
    <location>
        <begin position="130"/>
        <end position="186"/>
    </location>
</feature>
<dbReference type="GeneID" id="20088975"/>
<dbReference type="InterPro" id="IPR050576">
    <property type="entry name" value="Cilia_flagella_integrity"/>
</dbReference>
<gene>
    <name evidence="4" type="ORF">H310_11925</name>
</gene>
<dbReference type="InterPro" id="IPR032675">
    <property type="entry name" value="LRR_dom_sf"/>
</dbReference>
<dbReference type="AlphaFoldDB" id="A0A024TJB7"/>
<dbReference type="VEuPathDB" id="FungiDB:H310_11925"/>
<dbReference type="eggNOG" id="KOG0531">
    <property type="taxonomic scope" value="Eukaryota"/>
</dbReference>
<dbReference type="EMBL" id="KI913986">
    <property type="protein sequence ID" value="ETV94250.1"/>
    <property type="molecule type" value="Genomic_DNA"/>
</dbReference>
<dbReference type="Gene3D" id="3.80.10.10">
    <property type="entry name" value="Ribonuclease Inhibitor"/>
    <property type="match status" value="1"/>
</dbReference>
<feature type="region of interest" description="Disordered" evidence="3">
    <location>
        <begin position="601"/>
        <end position="623"/>
    </location>
</feature>
<sequence length="623" mass="66064">MSVLVVTAATVGHIPPPRAGMLQQSAKKDASTALELLFVSTVGLSLRQRPAKPLALTASQSSADVPIDVRACQRQLAAFDLALADKTSIAPHERQDLLALEDAATTMPSTKHQPTTGLATDDSKASLAASASTASVGSHHGTDGKLGAASSKGSLPPSKSDASVAADSSKDTPSADNSDTSPPVYIRSNLHEHHSDIDACSLDWCAELAEIVLAAETAVSNHDRSTLCKMVHNLRLTKLAIDRIDDAFGSECSLLERLDVSDNVLTTLGHLPPTIVEVDAYNNQLDAVGAASPTPCLVHLGLGLNRFTSLPTLSHPQTLLSLDLSYNHITQLPHVLAGLDVFHGLRHLFLMGNPVALCRGYRQALLAGHPNLYVLDDIAVGDREKDALGQAPAVAVDTAADLTVHVTAVGFPVRKPSTDPTAPTVTYEATVDVSPRLVRIAMKEEGPKPDQPHGHPPGALFFESTRVPVVVSRELRDSIQFRPVEVRIFEVHTPPQAAATPPGTTSGQPADDRPPVHELRASVNVDVGLFLKPSPLEHRLGELTVSKTIQCIALKSVAVAPTVPEVVVLPAKGGDKGAPPPEPVVHDTEITLTVKLVMNETDRIRPSTSRDHIGSKSKERGRH</sequence>
<feature type="compositionally biased region" description="Low complexity" evidence="3">
    <location>
        <begin position="158"/>
        <end position="167"/>
    </location>
</feature>
<evidence type="ECO:0000256" key="1">
    <source>
        <dbReference type="ARBA" id="ARBA00022614"/>
    </source>
</evidence>
<dbReference type="PANTHER" id="PTHR45973">
    <property type="entry name" value="PROTEIN PHOSPHATASE 1 REGULATORY SUBUNIT SDS22-RELATED"/>
    <property type="match status" value="1"/>
</dbReference>
<dbReference type="InterPro" id="IPR001611">
    <property type="entry name" value="Leu-rich_rpt"/>
</dbReference>
<keyword evidence="1" id="KW-0433">Leucine-rich repeat</keyword>
<name>A0A024TJB7_9STRA</name>
<evidence type="ECO:0000313" key="4">
    <source>
        <dbReference type="EMBL" id="ETV94250.1"/>
    </source>
</evidence>
<reference evidence="4" key="1">
    <citation type="submission" date="2013-12" db="EMBL/GenBank/DDBJ databases">
        <title>The Genome Sequence of Aphanomyces invadans NJM9701.</title>
        <authorList>
            <consortium name="The Broad Institute Genomics Platform"/>
            <person name="Russ C."/>
            <person name="Tyler B."/>
            <person name="van West P."/>
            <person name="Dieguez-Uribeondo J."/>
            <person name="Young S.K."/>
            <person name="Zeng Q."/>
            <person name="Gargeya S."/>
            <person name="Fitzgerald M."/>
            <person name="Abouelleil A."/>
            <person name="Alvarado L."/>
            <person name="Chapman S.B."/>
            <person name="Gainer-Dewar J."/>
            <person name="Goldberg J."/>
            <person name="Griggs A."/>
            <person name="Gujja S."/>
            <person name="Hansen M."/>
            <person name="Howarth C."/>
            <person name="Imamovic A."/>
            <person name="Ireland A."/>
            <person name="Larimer J."/>
            <person name="McCowan C."/>
            <person name="Murphy C."/>
            <person name="Pearson M."/>
            <person name="Poon T.W."/>
            <person name="Priest M."/>
            <person name="Roberts A."/>
            <person name="Saif S."/>
            <person name="Shea T."/>
            <person name="Sykes S."/>
            <person name="Wortman J."/>
            <person name="Nusbaum C."/>
            <person name="Birren B."/>
        </authorList>
    </citation>
    <scope>NUCLEOTIDE SEQUENCE [LARGE SCALE GENOMIC DNA]</scope>
    <source>
        <strain evidence="4">NJM9701</strain>
    </source>
</reference>